<dbReference type="InterPro" id="IPR014756">
    <property type="entry name" value="Ig_E-set"/>
</dbReference>
<dbReference type="GO" id="GO:0020037">
    <property type="term" value="F:heme binding"/>
    <property type="evidence" value="ECO:0007669"/>
    <property type="project" value="TreeGrafter"/>
</dbReference>
<sequence>MRKRAIWTTALCCAMGFSLAACVPNVEGEGDGQSRVVAGSDLPDDATLQDRIDKVQSDVEAYAPEIRTLEDGTSIQLTPDAASNQFGLNHLNGAPAAYNTQYLNADNRGCVSCHEDGLADLVNNKMDYPHIKITNNLGSDVTPMQCVHCHSEDGYSNSYDSFGSLIHGMHSRDSFKGSCLSCHDATDNGTMRLWEEAKYDVLRGFSYVENAQGRFSYEQETLTDLPQIDWMLATLDDAEVESLVKGSNGESLDSESLINDWDITVSGEVDNPVSVNLGELIKEAPSETFVTGAQCVINPEGGELIANMEITGIPMSYVLDKAGVKEGANVIYPTAPSGYTQALPVEGAENGEIYLVYKLNGEYLTYEEGAPVMVWDTDLRCLGNHTRFVSEVVVASVPEEEVHFYNGLPDREGNYFDKPNAGITNFHDGQIVEVGKPFDFTGFAQAFDEQIVAVEFSLDQGETWTTFDTSDSDETKVVWWTFAYTPENAGSYVMSIRAVSDTGKVSPYPIKVMFNAK</sequence>
<feature type="domain" description="Oxidoreductase molybdopterin-binding" evidence="1">
    <location>
        <begin position="258"/>
        <end position="373"/>
    </location>
</feature>
<evidence type="ECO:0000313" key="3">
    <source>
        <dbReference type="Proteomes" id="UP000478463"/>
    </source>
</evidence>
<dbReference type="Proteomes" id="UP000478463">
    <property type="component" value="Chromosome"/>
</dbReference>
<dbReference type="SUPFAM" id="SSF48695">
    <property type="entry name" value="Multiheme cytochromes"/>
    <property type="match status" value="1"/>
</dbReference>
<organism evidence="2 3">
    <name type="scientific">Eggerthella guodeyinii</name>
    <dbReference type="NCBI Taxonomy" id="2690837"/>
    <lineage>
        <taxon>Bacteria</taxon>
        <taxon>Bacillati</taxon>
        <taxon>Actinomycetota</taxon>
        <taxon>Coriobacteriia</taxon>
        <taxon>Eggerthellales</taxon>
        <taxon>Eggerthellaceae</taxon>
        <taxon>Eggerthella</taxon>
    </lineage>
</organism>
<dbReference type="PROSITE" id="PS51257">
    <property type="entry name" value="PROKAR_LIPOPROTEIN"/>
    <property type="match status" value="1"/>
</dbReference>
<protein>
    <submittedName>
        <fullName evidence="2">Molybdopterin-dependent oxidoreductase</fullName>
    </submittedName>
</protein>
<dbReference type="SUPFAM" id="SSF56524">
    <property type="entry name" value="Oxidoreductase molybdopterin-binding domain"/>
    <property type="match status" value="1"/>
</dbReference>
<dbReference type="SUPFAM" id="SSF81296">
    <property type="entry name" value="E set domains"/>
    <property type="match status" value="1"/>
</dbReference>
<name>A0A6L7IXN9_9ACTN</name>
<dbReference type="EMBL" id="CP063310">
    <property type="protein sequence ID" value="QOS67583.1"/>
    <property type="molecule type" value="Genomic_DNA"/>
</dbReference>
<dbReference type="GO" id="GO:0043546">
    <property type="term" value="F:molybdopterin cofactor binding"/>
    <property type="evidence" value="ECO:0007669"/>
    <property type="project" value="TreeGrafter"/>
</dbReference>
<dbReference type="InterPro" id="IPR036374">
    <property type="entry name" value="OxRdtase_Mopterin-bd_sf"/>
</dbReference>
<dbReference type="PANTHER" id="PTHR19372">
    <property type="entry name" value="SULFITE REDUCTASE"/>
    <property type="match status" value="1"/>
</dbReference>
<dbReference type="Gene3D" id="2.60.40.650">
    <property type="match status" value="1"/>
</dbReference>
<dbReference type="PANTHER" id="PTHR19372:SF7">
    <property type="entry name" value="SULFITE OXIDASE, MITOCHONDRIAL"/>
    <property type="match status" value="1"/>
</dbReference>
<dbReference type="Gene3D" id="3.90.10.10">
    <property type="entry name" value="Cytochrome C3"/>
    <property type="match status" value="1"/>
</dbReference>
<proteinExistence type="predicted"/>
<dbReference type="InterPro" id="IPR036280">
    <property type="entry name" value="Multihaem_cyt_sf"/>
</dbReference>
<dbReference type="KEGG" id="egd:GS424_013830"/>
<accession>A0A6L7IXN9</accession>
<gene>
    <name evidence="2" type="ORF">GS424_013830</name>
</gene>
<dbReference type="RefSeq" id="WP_160943610.1">
    <property type="nucleotide sequence ID" value="NZ_CP063310.1"/>
</dbReference>
<dbReference type="GO" id="GO:0008482">
    <property type="term" value="F:sulfite oxidase activity"/>
    <property type="evidence" value="ECO:0007669"/>
    <property type="project" value="TreeGrafter"/>
</dbReference>
<dbReference type="InterPro" id="IPR000572">
    <property type="entry name" value="OxRdtase_Mopterin-bd_dom"/>
</dbReference>
<reference evidence="2 3" key="1">
    <citation type="submission" date="2020-10" db="EMBL/GenBank/DDBJ databases">
        <title>Eggerthella sp. nov., isolated from human feces.</title>
        <authorList>
            <person name="Yajun G."/>
        </authorList>
    </citation>
    <scope>NUCLEOTIDE SEQUENCE [LARGE SCALE GENOMIC DNA]</scope>
    <source>
        <strain evidence="2 3">HF-1101</strain>
    </source>
</reference>
<evidence type="ECO:0000313" key="2">
    <source>
        <dbReference type="EMBL" id="QOS67583.1"/>
    </source>
</evidence>
<dbReference type="AlphaFoldDB" id="A0A6L7IXN9"/>
<dbReference type="Pfam" id="PF00174">
    <property type="entry name" value="Oxidored_molyb"/>
    <property type="match status" value="1"/>
</dbReference>
<evidence type="ECO:0000259" key="1">
    <source>
        <dbReference type="Pfam" id="PF00174"/>
    </source>
</evidence>
<dbReference type="GO" id="GO:0006790">
    <property type="term" value="P:sulfur compound metabolic process"/>
    <property type="evidence" value="ECO:0007669"/>
    <property type="project" value="TreeGrafter"/>
</dbReference>
<dbReference type="Gene3D" id="3.90.420.10">
    <property type="entry name" value="Oxidoreductase, molybdopterin-binding domain"/>
    <property type="match status" value="1"/>
</dbReference>